<dbReference type="CDD" id="cd05286">
    <property type="entry name" value="QOR2"/>
    <property type="match status" value="1"/>
</dbReference>
<sequence>MKAIRVHTTGGPEVLQMEEVPTPTPGRGEALVKIEAAGVNYTDIYYRVGWTKAALPFTVGVEGAGTVQGVGPEVSGVKEGDRVVYTGPLGAYAEYAAVPAWRLVRLPGGTDAPSAAAVMLQGMTAHYLCHSTYPLKEGETALVHAAAGGVGLLLVQMAKMRGARVIGTVSTEEKGQLAHEAGADEVIIYTKVDFEAETKRLTAGGGVHVVYDSVGKTTFEKSLNCLAPRGLLVLFGHASGPVPPFDPQILNAKGSLFLTRPTLGNHTATPEELNDRAGDVLGWVASGRLRLRVEAAMPLGQAAEAHQRLASRGTSGKLLLLPP</sequence>
<organism evidence="4 5">
    <name type="scientific">Candidatus Segetimicrobium genomatis</name>
    <dbReference type="NCBI Taxonomy" id="2569760"/>
    <lineage>
        <taxon>Bacteria</taxon>
        <taxon>Bacillati</taxon>
        <taxon>Candidatus Sysuimicrobiota</taxon>
        <taxon>Candidatus Sysuimicrobiia</taxon>
        <taxon>Candidatus Sysuimicrobiales</taxon>
        <taxon>Candidatus Segetimicrobiaceae</taxon>
        <taxon>Candidatus Segetimicrobium</taxon>
    </lineage>
</organism>
<dbReference type="Pfam" id="PF00107">
    <property type="entry name" value="ADH_zinc_N"/>
    <property type="match status" value="1"/>
</dbReference>
<dbReference type="GO" id="GO:0005829">
    <property type="term" value="C:cytosol"/>
    <property type="evidence" value="ECO:0007669"/>
    <property type="project" value="TreeGrafter"/>
</dbReference>
<dbReference type="EMBL" id="VBAM01000264">
    <property type="protein sequence ID" value="TMJ10911.1"/>
    <property type="molecule type" value="Genomic_DNA"/>
</dbReference>
<evidence type="ECO:0000256" key="1">
    <source>
        <dbReference type="ARBA" id="ARBA00022857"/>
    </source>
</evidence>
<dbReference type="SMART" id="SM00829">
    <property type="entry name" value="PKS_ER"/>
    <property type="match status" value="1"/>
</dbReference>
<dbReference type="FunFam" id="3.40.50.720:FF:000053">
    <property type="entry name" value="Quinone oxidoreductase 1"/>
    <property type="match status" value="1"/>
</dbReference>
<dbReference type="PANTHER" id="PTHR48106">
    <property type="entry name" value="QUINONE OXIDOREDUCTASE PIG3-RELATED"/>
    <property type="match status" value="1"/>
</dbReference>
<accession>A0A537LSB1</accession>
<dbReference type="InterPro" id="IPR036291">
    <property type="entry name" value="NAD(P)-bd_dom_sf"/>
</dbReference>
<dbReference type="GO" id="GO:0008270">
    <property type="term" value="F:zinc ion binding"/>
    <property type="evidence" value="ECO:0007669"/>
    <property type="project" value="InterPro"/>
</dbReference>
<protein>
    <submittedName>
        <fullName evidence="4">Quinone oxidoreductase</fullName>
    </submittedName>
</protein>
<dbReference type="InterPro" id="IPR013149">
    <property type="entry name" value="ADH-like_C"/>
</dbReference>
<keyword evidence="2" id="KW-0560">Oxidoreductase</keyword>
<comment type="caution">
    <text evidence="4">The sequence shown here is derived from an EMBL/GenBank/DDBJ whole genome shotgun (WGS) entry which is preliminary data.</text>
</comment>
<dbReference type="InterPro" id="IPR020843">
    <property type="entry name" value="ER"/>
</dbReference>
<dbReference type="SUPFAM" id="SSF50129">
    <property type="entry name" value="GroES-like"/>
    <property type="match status" value="1"/>
</dbReference>
<dbReference type="GO" id="GO:0035925">
    <property type="term" value="F:mRNA 3'-UTR AU-rich region binding"/>
    <property type="evidence" value="ECO:0007669"/>
    <property type="project" value="TreeGrafter"/>
</dbReference>
<feature type="domain" description="Enoyl reductase (ER)" evidence="3">
    <location>
        <begin position="10"/>
        <end position="320"/>
    </location>
</feature>
<evidence type="ECO:0000313" key="4">
    <source>
        <dbReference type="EMBL" id="TMJ10911.1"/>
    </source>
</evidence>
<dbReference type="InterPro" id="IPR047618">
    <property type="entry name" value="QOR-like"/>
</dbReference>
<dbReference type="Pfam" id="PF08240">
    <property type="entry name" value="ADH_N"/>
    <property type="match status" value="1"/>
</dbReference>
<name>A0A537LSB1_9BACT</name>
<dbReference type="InterPro" id="IPR002364">
    <property type="entry name" value="Quin_OxRdtase/zeta-crystal_CS"/>
</dbReference>
<dbReference type="InterPro" id="IPR011032">
    <property type="entry name" value="GroES-like_sf"/>
</dbReference>
<dbReference type="Proteomes" id="UP000320393">
    <property type="component" value="Unassembled WGS sequence"/>
</dbReference>
<gene>
    <name evidence="4" type="ORF">E6H02_07445</name>
</gene>
<keyword evidence="1" id="KW-0521">NADP</keyword>
<dbReference type="PANTHER" id="PTHR48106:SF13">
    <property type="entry name" value="QUINONE OXIDOREDUCTASE-RELATED"/>
    <property type="match status" value="1"/>
</dbReference>
<dbReference type="GO" id="GO:0003960">
    <property type="term" value="F:quinone reductase (NADPH) activity"/>
    <property type="evidence" value="ECO:0007669"/>
    <property type="project" value="InterPro"/>
</dbReference>
<dbReference type="GO" id="GO:0070402">
    <property type="term" value="F:NADPH binding"/>
    <property type="evidence" value="ECO:0007669"/>
    <property type="project" value="TreeGrafter"/>
</dbReference>
<dbReference type="InterPro" id="IPR013154">
    <property type="entry name" value="ADH-like_N"/>
</dbReference>
<proteinExistence type="predicted"/>
<dbReference type="PROSITE" id="PS01162">
    <property type="entry name" value="QOR_ZETA_CRYSTAL"/>
    <property type="match status" value="1"/>
</dbReference>
<evidence type="ECO:0000256" key="2">
    <source>
        <dbReference type="ARBA" id="ARBA00023002"/>
    </source>
</evidence>
<evidence type="ECO:0000313" key="5">
    <source>
        <dbReference type="Proteomes" id="UP000320393"/>
    </source>
</evidence>
<dbReference type="Gene3D" id="3.40.50.720">
    <property type="entry name" value="NAD(P)-binding Rossmann-like Domain"/>
    <property type="match status" value="1"/>
</dbReference>
<dbReference type="AlphaFoldDB" id="A0A537LSB1"/>
<evidence type="ECO:0000259" key="3">
    <source>
        <dbReference type="SMART" id="SM00829"/>
    </source>
</evidence>
<dbReference type="Gene3D" id="3.90.180.10">
    <property type="entry name" value="Medium-chain alcohol dehydrogenases, catalytic domain"/>
    <property type="match status" value="1"/>
</dbReference>
<dbReference type="SUPFAM" id="SSF51735">
    <property type="entry name" value="NAD(P)-binding Rossmann-fold domains"/>
    <property type="match status" value="1"/>
</dbReference>
<reference evidence="4 5" key="1">
    <citation type="journal article" date="2019" name="Nat. Microbiol.">
        <title>Mediterranean grassland soil C-N compound turnover is dependent on rainfall and depth, and is mediated by genomically divergent microorganisms.</title>
        <authorList>
            <person name="Diamond S."/>
            <person name="Andeer P.F."/>
            <person name="Li Z."/>
            <person name="Crits-Christoph A."/>
            <person name="Burstein D."/>
            <person name="Anantharaman K."/>
            <person name="Lane K.R."/>
            <person name="Thomas B.C."/>
            <person name="Pan C."/>
            <person name="Northen T.R."/>
            <person name="Banfield J.F."/>
        </authorList>
    </citation>
    <scope>NUCLEOTIDE SEQUENCE [LARGE SCALE GENOMIC DNA]</scope>
    <source>
        <strain evidence="4">NP_5</strain>
    </source>
</reference>